<dbReference type="PANTHER" id="PTHR33383">
    <property type="entry name" value="MEMBRANE PROTEIN INSERTION EFFICIENCY FACTOR-RELATED"/>
    <property type="match status" value="1"/>
</dbReference>
<name>A0A1G2F2B2_9BACT</name>
<evidence type="ECO:0000256" key="1">
    <source>
        <dbReference type="HAMAP-Rule" id="MF_00386"/>
    </source>
</evidence>
<dbReference type="SMART" id="SM01234">
    <property type="entry name" value="Haemolytic"/>
    <property type="match status" value="1"/>
</dbReference>
<organism evidence="2 3">
    <name type="scientific">Candidatus Portnoybacteria bacterium RBG_13_40_8</name>
    <dbReference type="NCBI Taxonomy" id="1801990"/>
    <lineage>
        <taxon>Bacteria</taxon>
        <taxon>Candidatus Portnoyibacteriota</taxon>
    </lineage>
</organism>
<comment type="subcellular location">
    <subcellularLocation>
        <location evidence="1">Cell membrane</location>
        <topology evidence="1">Peripheral membrane protein</topology>
        <orientation evidence="1">Cytoplasmic side</orientation>
    </subcellularLocation>
</comment>
<gene>
    <name evidence="2" type="ORF">A2V69_01260</name>
</gene>
<dbReference type="STRING" id="1801990.A2V69_01260"/>
<dbReference type="Pfam" id="PF01809">
    <property type="entry name" value="YidD"/>
    <property type="match status" value="1"/>
</dbReference>
<dbReference type="EMBL" id="MHMT01000026">
    <property type="protein sequence ID" value="OGZ32077.1"/>
    <property type="molecule type" value="Genomic_DNA"/>
</dbReference>
<evidence type="ECO:0000313" key="3">
    <source>
        <dbReference type="Proteomes" id="UP000177810"/>
    </source>
</evidence>
<keyword evidence="1" id="KW-1003">Cell membrane</keyword>
<dbReference type="Proteomes" id="UP000177810">
    <property type="component" value="Unassembled WGS sequence"/>
</dbReference>
<dbReference type="AlphaFoldDB" id="A0A1G2F2B2"/>
<dbReference type="PANTHER" id="PTHR33383:SF1">
    <property type="entry name" value="MEMBRANE PROTEIN INSERTION EFFICIENCY FACTOR-RELATED"/>
    <property type="match status" value="1"/>
</dbReference>
<comment type="similarity">
    <text evidence="1">Belongs to the UPF0161 family.</text>
</comment>
<reference evidence="2 3" key="1">
    <citation type="journal article" date="2016" name="Nat. Commun.">
        <title>Thousands of microbial genomes shed light on interconnected biogeochemical processes in an aquifer system.</title>
        <authorList>
            <person name="Anantharaman K."/>
            <person name="Brown C.T."/>
            <person name="Hug L.A."/>
            <person name="Sharon I."/>
            <person name="Castelle C.J."/>
            <person name="Probst A.J."/>
            <person name="Thomas B.C."/>
            <person name="Singh A."/>
            <person name="Wilkins M.J."/>
            <person name="Karaoz U."/>
            <person name="Brodie E.L."/>
            <person name="Williams K.H."/>
            <person name="Hubbard S.S."/>
            <person name="Banfield J.F."/>
        </authorList>
    </citation>
    <scope>NUCLEOTIDE SEQUENCE [LARGE SCALE GENOMIC DNA]</scope>
</reference>
<comment type="caution">
    <text evidence="2">The sequence shown here is derived from an EMBL/GenBank/DDBJ whole genome shotgun (WGS) entry which is preliminary data.</text>
</comment>
<evidence type="ECO:0000313" key="2">
    <source>
        <dbReference type="EMBL" id="OGZ32077.1"/>
    </source>
</evidence>
<comment type="function">
    <text evidence="1">Could be involved in insertion of integral membrane proteins into the membrane.</text>
</comment>
<dbReference type="NCBIfam" id="TIGR00278">
    <property type="entry name" value="membrane protein insertion efficiency factor YidD"/>
    <property type="match status" value="1"/>
</dbReference>
<proteinExistence type="inferred from homology"/>
<sequence>MKIVILNIIRFYKKNISPVFELLSPYSGCRFYPSCSEYTYQAVEKYGVLKGLIKGLKRIIRCHPLSRGGHDPC</sequence>
<keyword evidence="1" id="KW-0472">Membrane</keyword>
<protein>
    <recommendedName>
        <fullName evidence="1">Putative membrane protein insertion efficiency factor</fullName>
    </recommendedName>
</protein>
<dbReference type="InterPro" id="IPR002696">
    <property type="entry name" value="Membr_insert_effic_factor_YidD"/>
</dbReference>
<accession>A0A1G2F2B2</accession>
<dbReference type="GO" id="GO:0005886">
    <property type="term" value="C:plasma membrane"/>
    <property type="evidence" value="ECO:0007669"/>
    <property type="project" value="UniProtKB-SubCell"/>
</dbReference>
<dbReference type="HAMAP" id="MF_00386">
    <property type="entry name" value="UPF0161_YidD"/>
    <property type="match status" value="1"/>
</dbReference>